<evidence type="ECO:0000313" key="3">
    <source>
        <dbReference type="Proteomes" id="UP001238467"/>
    </source>
</evidence>
<sequence>MGGPTPQALAKAAKVPSTAAFINTAAAANQFEIASSRLALLKSFNPRIRAFAAKMITDHSRIGTAFVAALGKADTGIVPPPGLGADLDAEMARLRGLYGPAFEAEYVAAQTKGHQAAVGLFAGYAKGGANPVMKAFAKATLPTIEMHLGMCYELAAALKK</sequence>
<protein>
    <submittedName>
        <fullName evidence="2">Membrane protein</fullName>
    </submittedName>
</protein>
<gene>
    <name evidence="2" type="ORF">J2S76_003994</name>
</gene>
<evidence type="ECO:0000259" key="1">
    <source>
        <dbReference type="Pfam" id="PF13628"/>
    </source>
</evidence>
<dbReference type="RefSeq" id="WP_307063335.1">
    <property type="nucleotide sequence ID" value="NZ_JAUSUH010000011.1"/>
</dbReference>
<dbReference type="PANTHER" id="PTHR38593">
    <property type="entry name" value="BLR2558 PROTEIN"/>
    <property type="match status" value="1"/>
</dbReference>
<dbReference type="PANTHER" id="PTHR38593:SF1">
    <property type="entry name" value="BLR2558 PROTEIN"/>
    <property type="match status" value="1"/>
</dbReference>
<dbReference type="InterPro" id="IPR025419">
    <property type="entry name" value="DUF4142"/>
</dbReference>
<reference evidence="2 3" key="1">
    <citation type="submission" date="2023-07" db="EMBL/GenBank/DDBJ databases">
        <title>Genomic Encyclopedia of Type Strains, Phase IV (KMG-IV): sequencing the most valuable type-strain genomes for metagenomic binning, comparative biology and taxonomic classification.</title>
        <authorList>
            <person name="Goeker M."/>
        </authorList>
    </citation>
    <scope>NUCLEOTIDE SEQUENCE [LARGE SCALE GENOMIC DNA]</scope>
    <source>
        <strain evidence="2 3">DSM 1277</strain>
    </source>
</reference>
<keyword evidence="3" id="KW-1185">Reference proteome</keyword>
<dbReference type="Proteomes" id="UP001238467">
    <property type="component" value="Unassembled WGS sequence"/>
</dbReference>
<dbReference type="Pfam" id="PF13628">
    <property type="entry name" value="DUF4142"/>
    <property type="match status" value="1"/>
</dbReference>
<dbReference type="InterPro" id="IPR012347">
    <property type="entry name" value="Ferritin-like"/>
</dbReference>
<dbReference type="EMBL" id="JAUSUH010000011">
    <property type="protein sequence ID" value="MDQ0349546.1"/>
    <property type="molecule type" value="Genomic_DNA"/>
</dbReference>
<accession>A0ABU0DM76</accession>
<evidence type="ECO:0000313" key="2">
    <source>
        <dbReference type="EMBL" id="MDQ0349546.1"/>
    </source>
</evidence>
<feature type="domain" description="DUF4142" evidence="1">
    <location>
        <begin position="17"/>
        <end position="151"/>
    </location>
</feature>
<organism evidence="2 3">
    <name type="scientific">Ancylobacter vacuolatus</name>
    <dbReference type="NCBI Taxonomy" id="223389"/>
    <lineage>
        <taxon>Bacteria</taxon>
        <taxon>Pseudomonadati</taxon>
        <taxon>Pseudomonadota</taxon>
        <taxon>Alphaproteobacteria</taxon>
        <taxon>Hyphomicrobiales</taxon>
        <taxon>Xanthobacteraceae</taxon>
        <taxon>Ancylobacter</taxon>
    </lineage>
</organism>
<proteinExistence type="predicted"/>
<comment type="caution">
    <text evidence="2">The sequence shown here is derived from an EMBL/GenBank/DDBJ whole genome shotgun (WGS) entry which is preliminary data.</text>
</comment>
<name>A0ABU0DM76_9HYPH</name>
<dbReference type="Gene3D" id="1.20.1260.10">
    <property type="match status" value="1"/>
</dbReference>